<gene>
    <name evidence="9" type="ORF">A2756_03840</name>
</gene>
<dbReference type="Pfam" id="PF00162">
    <property type="entry name" value="PGK"/>
    <property type="match status" value="1"/>
</dbReference>
<name>A0A1G2G4U7_9BACT</name>
<dbReference type="InterPro" id="IPR001576">
    <property type="entry name" value="Phosphoglycerate_kinase"/>
</dbReference>
<dbReference type="GO" id="GO:0005524">
    <property type="term" value="F:ATP binding"/>
    <property type="evidence" value="ECO:0007669"/>
    <property type="project" value="UniProtKB-KW"/>
</dbReference>
<dbReference type="Proteomes" id="UP000177785">
    <property type="component" value="Unassembled WGS sequence"/>
</dbReference>
<reference evidence="9 10" key="1">
    <citation type="journal article" date="2016" name="Nat. Commun.">
        <title>Thousands of microbial genomes shed light on interconnected biogeochemical processes in an aquifer system.</title>
        <authorList>
            <person name="Anantharaman K."/>
            <person name="Brown C.T."/>
            <person name="Hug L.A."/>
            <person name="Sharon I."/>
            <person name="Castelle C.J."/>
            <person name="Probst A.J."/>
            <person name="Thomas B.C."/>
            <person name="Singh A."/>
            <person name="Wilkins M.J."/>
            <person name="Karaoz U."/>
            <person name="Brodie E.L."/>
            <person name="Williams K.H."/>
            <person name="Hubbard S.S."/>
            <person name="Banfield J.F."/>
        </authorList>
    </citation>
    <scope>NUCLEOTIDE SEQUENCE [LARGE SCALE GENOMIC DNA]</scope>
</reference>
<evidence type="ECO:0000313" key="10">
    <source>
        <dbReference type="Proteomes" id="UP000177785"/>
    </source>
</evidence>
<evidence type="ECO:0000256" key="4">
    <source>
        <dbReference type="ARBA" id="ARBA00022741"/>
    </source>
</evidence>
<keyword evidence="3 8" id="KW-0808">Transferase</keyword>
<keyword evidence="6 7" id="KW-0067">ATP-binding</keyword>
<evidence type="ECO:0000256" key="6">
    <source>
        <dbReference type="ARBA" id="ARBA00022840"/>
    </source>
</evidence>
<comment type="similarity">
    <text evidence="8">Belongs to the phosphoglycerate kinase family.</text>
</comment>
<dbReference type="AlphaFoldDB" id="A0A1G2G4U7"/>
<evidence type="ECO:0000256" key="8">
    <source>
        <dbReference type="RuleBase" id="RU000532"/>
    </source>
</evidence>
<dbReference type="Gene3D" id="3.40.50.1260">
    <property type="entry name" value="Phosphoglycerate kinase, N-terminal domain"/>
    <property type="match status" value="2"/>
</dbReference>
<evidence type="ECO:0000256" key="5">
    <source>
        <dbReference type="ARBA" id="ARBA00022777"/>
    </source>
</evidence>
<accession>A0A1G2G4U7</accession>
<dbReference type="InterPro" id="IPR036043">
    <property type="entry name" value="Phosphoglycerate_kinase_sf"/>
</dbReference>
<dbReference type="PRINTS" id="PR00477">
    <property type="entry name" value="PHGLYCKINASE"/>
</dbReference>
<comment type="caution">
    <text evidence="9">The sequence shown here is derived from an EMBL/GenBank/DDBJ whole genome shotgun (WGS) entry which is preliminary data.</text>
</comment>
<dbReference type="PANTHER" id="PTHR11406">
    <property type="entry name" value="PHOSPHOGLYCERATE KINASE"/>
    <property type="match status" value="1"/>
</dbReference>
<dbReference type="PANTHER" id="PTHR11406:SF23">
    <property type="entry name" value="PHOSPHOGLYCERATE KINASE 1, CHLOROPLASTIC-RELATED"/>
    <property type="match status" value="1"/>
</dbReference>
<evidence type="ECO:0000256" key="2">
    <source>
        <dbReference type="ARBA" id="ARBA00013061"/>
    </source>
</evidence>
<dbReference type="GO" id="GO:0005829">
    <property type="term" value="C:cytosol"/>
    <property type="evidence" value="ECO:0007669"/>
    <property type="project" value="TreeGrafter"/>
</dbReference>
<dbReference type="PIRSF" id="PIRSF000724">
    <property type="entry name" value="Pgk"/>
    <property type="match status" value="1"/>
</dbReference>
<evidence type="ECO:0000256" key="3">
    <source>
        <dbReference type="ARBA" id="ARBA00022679"/>
    </source>
</evidence>
<dbReference type="InterPro" id="IPR015824">
    <property type="entry name" value="Phosphoglycerate_kinase_N"/>
</dbReference>
<organism evidence="9 10">
    <name type="scientific">Candidatus Ryanbacteria bacterium RIFCSPHIGHO2_01_FULL_48_27</name>
    <dbReference type="NCBI Taxonomy" id="1802115"/>
    <lineage>
        <taxon>Bacteria</taxon>
        <taxon>Candidatus Ryaniibacteriota</taxon>
    </lineage>
</organism>
<evidence type="ECO:0000256" key="7">
    <source>
        <dbReference type="PIRSR" id="PIRSR000724-2"/>
    </source>
</evidence>
<evidence type="ECO:0000256" key="1">
    <source>
        <dbReference type="ARBA" id="ARBA00000642"/>
    </source>
</evidence>
<dbReference type="GO" id="GO:0043531">
    <property type="term" value="F:ADP binding"/>
    <property type="evidence" value="ECO:0007669"/>
    <property type="project" value="TreeGrafter"/>
</dbReference>
<feature type="binding site" evidence="7">
    <location>
        <position position="196"/>
    </location>
    <ligand>
        <name>ATP</name>
        <dbReference type="ChEBI" id="CHEBI:30616"/>
    </ligand>
</feature>
<dbReference type="GO" id="GO:0006096">
    <property type="term" value="P:glycolytic process"/>
    <property type="evidence" value="ECO:0007669"/>
    <property type="project" value="InterPro"/>
</dbReference>
<protein>
    <recommendedName>
        <fullName evidence="2 8">Phosphoglycerate kinase</fullName>
        <ecNumber evidence="2 8">2.7.2.3</ecNumber>
    </recommendedName>
</protein>
<dbReference type="SUPFAM" id="SSF53748">
    <property type="entry name" value="Phosphoglycerate kinase"/>
    <property type="match status" value="1"/>
</dbReference>
<dbReference type="GO" id="GO:0006094">
    <property type="term" value="P:gluconeogenesis"/>
    <property type="evidence" value="ECO:0007669"/>
    <property type="project" value="TreeGrafter"/>
</dbReference>
<keyword evidence="4" id="KW-0547">Nucleotide-binding</keyword>
<evidence type="ECO:0000313" key="9">
    <source>
        <dbReference type="EMBL" id="OGZ44970.1"/>
    </source>
</evidence>
<keyword evidence="5 8" id="KW-0418">Kinase</keyword>
<dbReference type="EMBL" id="MHNL01000011">
    <property type="protein sequence ID" value="OGZ44970.1"/>
    <property type="molecule type" value="Genomic_DNA"/>
</dbReference>
<dbReference type="GO" id="GO:0004618">
    <property type="term" value="F:phosphoglycerate kinase activity"/>
    <property type="evidence" value="ECO:0007669"/>
    <property type="project" value="UniProtKB-EC"/>
</dbReference>
<sequence>MKHALPQLSTERLEGTRALIRVDFNVPLIRGRIVDDFRIVMTLPALLDLERRGAMITILGHLTEKKRHRSFAPMRKALERLCGRKILLARSVEEAMLLQQKADRKTWILLENLRVFPGEEKNSVLFARALATLGDIYINEAFSQSHRPYASIVRLPGFLPAYAGPLFSREVARLSEVLDPEHPFLCIVGGVKFKTKVAVLDRFMKKADEVFVGGGLANTFLDAAGYEVGISPTEKDAEQNIRRKFLSQKNLILPFDVVVKGHKQKSVEAVSAHDMIYDAGPETVRILKGKIASARMVLWNGPLGFIEQGYGQATEDLIHALARAKAKTVVGGGDTLAVIHRYKLEKKFYHISTGGGAMLEFLGRGTLPGIEALLAGHKRR</sequence>
<feature type="binding site" evidence="7">
    <location>
        <begin position="332"/>
        <end position="335"/>
    </location>
    <ligand>
        <name>ATP</name>
        <dbReference type="ChEBI" id="CHEBI:30616"/>
    </ligand>
</feature>
<comment type="catalytic activity">
    <reaction evidence="1 8">
        <text>(2R)-3-phosphoglycerate + ATP = (2R)-3-phospho-glyceroyl phosphate + ADP</text>
        <dbReference type="Rhea" id="RHEA:14801"/>
        <dbReference type="ChEBI" id="CHEBI:30616"/>
        <dbReference type="ChEBI" id="CHEBI:57604"/>
        <dbReference type="ChEBI" id="CHEBI:58272"/>
        <dbReference type="ChEBI" id="CHEBI:456216"/>
        <dbReference type="EC" id="2.7.2.3"/>
    </reaction>
</comment>
<feature type="binding site" evidence="7">
    <location>
        <position position="307"/>
    </location>
    <ligand>
        <name>ATP</name>
        <dbReference type="ChEBI" id="CHEBI:30616"/>
    </ligand>
</feature>
<proteinExistence type="inferred from homology"/>
<dbReference type="STRING" id="1802115.A2756_03840"/>
<dbReference type="EC" id="2.7.2.3" evidence="2 8"/>